<dbReference type="Gene3D" id="2.60.40.790">
    <property type="match status" value="1"/>
</dbReference>
<feature type="domain" description="CS" evidence="4">
    <location>
        <begin position="38"/>
        <end position="145"/>
    </location>
</feature>
<dbReference type="InterPro" id="IPR031107">
    <property type="entry name" value="Small_HSP"/>
</dbReference>
<dbReference type="PROSITE" id="PS51203">
    <property type="entry name" value="CS"/>
    <property type="match status" value="1"/>
</dbReference>
<evidence type="ECO:0000256" key="2">
    <source>
        <dbReference type="RuleBase" id="RU003616"/>
    </source>
</evidence>
<reference evidence="5 6" key="1">
    <citation type="submission" date="2019-10" db="EMBL/GenBank/DDBJ databases">
        <title>Comparative genomics of sulfur disproportionating microorganisms.</title>
        <authorList>
            <person name="Ward L.M."/>
            <person name="Bertran E."/>
            <person name="Johnston D."/>
        </authorList>
    </citation>
    <scope>NUCLEOTIDE SEQUENCE [LARGE SCALE GENOMIC DNA]</scope>
    <source>
        <strain evidence="5 6">DSM 14055</strain>
    </source>
</reference>
<evidence type="ECO:0000256" key="1">
    <source>
        <dbReference type="PROSITE-ProRule" id="PRU00285"/>
    </source>
</evidence>
<keyword evidence="6" id="KW-1185">Reference proteome</keyword>
<dbReference type="AlphaFoldDB" id="A0A6N7IUH2"/>
<gene>
    <name evidence="5" type="ORF">GFC01_15925</name>
</gene>
<protein>
    <submittedName>
        <fullName evidence="5">Hsp20 family protein</fullName>
    </submittedName>
</protein>
<dbReference type="PROSITE" id="PS01031">
    <property type="entry name" value="SHSP"/>
    <property type="match status" value="1"/>
</dbReference>
<organism evidence="5 6">
    <name type="scientific">Desulfofundulus thermobenzoicus</name>
    <dbReference type="NCBI Taxonomy" id="29376"/>
    <lineage>
        <taxon>Bacteria</taxon>
        <taxon>Bacillati</taxon>
        <taxon>Bacillota</taxon>
        <taxon>Clostridia</taxon>
        <taxon>Eubacteriales</taxon>
        <taxon>Peptococcaceae</taxon>
        <taxon>Desulfofundulus</taxon>
    </lineage>
</organism>
<dbReference type="EMBL" id="WHYR01000062">
    <property type="protein sequence ID" value="MQL53720.1"/>
    <property type="molecule type" value="Genomic_DNA"/>
</dbReference>
<evidence type="ECO:0000313" key="6">
    <source>
        <dbReference type="Proteomes" id="UP000441717"/>
    </source>
</evidence>
<evidence type="ECO:0000259" key="4">
    <source>
        <dbReference type="PROSITE" id="PS51203"/>
    </source>
</evidence>
<feature type="domain" description="SHSP" evidence="3">
    <location>
        <begin position="34"/>
        <end position="147"/>
    </location>
</feature>
<accession>A0A6N7IUH2</accession>
<dbReference type="InterPro" id="IPR007052">
    <property type="entry name" value="CS_dom"/>
</dbReference>
<name>A0A6N7IUH2_9FIRM</name>
<dbReference type="OrthoDB" id="9811615at2"/>
<dbReference type="InterPro" id="IPR008978">
    <property type="entry name" value="HSP20-like_chaperone"/>
</dbReference>
<dbReference type="PANTHER" id="PTHR11527">
    <property type="entry name" value="HEAT-SHOCK PROTEIN 20 FAMILY MEMBER"/>
    <property type="match status" value="1"/>
</dbReference>
<dbReference type="CDD" id="cd06464">
    <property type="entry name" value="ACD_sHsps-like"/>
    <property type="match status" value="1"/>
</dbReference>
<dbReference type="RefSeq" id="WP_152948177.1">
    <property type="nucleotide sequence ID" value="NZ_WHYR01000062.1"/>
</dbReference>
<sequence>MSIMRWDPFGELHALRHHMNRFLAAPWFRGFPGPAMEGVGPRMDIYQTDQEVVATAELPGVVSKDDVEVTLTDNTLSIKGEFKRNEEQREENFFHSERYFGTFSRTLPLPAEVKPDQARATFKNGVLEIRMPKKEQGKGNIYRVDIH</sequence>
<dbReference type="SUPFAM" id="SSF49764">
    <property type="entry name" value="HSP20-like chaperones"/>
    <property type="match status" value="1"/>
</dbReference>
<dbReference type="InterPro" id="IPR002068">
    <property type="entry name" value="A-crystallin/Hsp20_dom"/>
</dbReference>
<proteinExistence type="inferred from homology"/>
<comment type="caution">
    <text evidence="5">The sequence shown here is derived from an EMBL/GenBank/DDBJ whole genome shotgun (WGS) entry which is preliminary data.</text>
</comment>
<evidence type="ECO:0000259" key="3">
    <source>
        <dbReference type="PROSITE" id="PS01031"/>
    </source>
</evidence>
<dbReference type="Proteomes" id="UP000441717">
    <property type="component" value="Unassembled WGS sequence"/>
</dbReference>
<dbReference type="Pfam" id="PF00011">
    <property type="entry name" value="HSP20"/>
    <property type="match status" value="1"/>
</dbReference>
<evidence type="ECO:0000313" key="5">
    <source>
        <dbReference type="EMBL" id="MQL53720.1"/>
    </source>
</evidence>
<comment type="similarity">
    <text evidence="1 2">Belongs to the small heat shock protein (HSP20) family.</text>
</comment>